<comment type="similarity">
    <text evidence="1">Belongs to the PPR family. P subfamily.</text>
</comment>
<evidence type="ECO:0000313" key="5">
    <source>
        <dbReference type="EMBL" id="KAH7542202.1"/>
    </source>
</evidence>
<evidence type="ECO:0000313" key="6">
    <source>
        <dbReference type="Proteomes" id="UP000813462"/>
    </source>
</evidence>
<dbReference type="PROSITE" id="PS51375">
    <property type="entry name" value="PPR"/>
    <property type="match status" value="1"/>
</dbReference>
<dbReference type="PANTHER" id="PTHR47939">
    <property type="entry name" value="MEMBRANE-ASSOCIATED SALT-INDUCIBLE PROTEIN-LIKE"/>
    <property type="match status" value="1"/>
</dbReference>
<evidence type="ECO:0000256" key="1">
    <source>
        <dbReference type="ARBA" id="ARBA00007626"/>
    </source>
</evidence>
<gene>
    <name evidence="5" type="ORF">FEM48_Zijuj02G0048200</name>
</gene>
<dbReference type="AlphaFoldDB" id="A0A978VTQ7"/>
<feature type="repeat" description="PPR" evidence="3">
    <location>
        <begin position="103"/>
        <end position="137"/>
    </location>
</feature>
<evidence type="ECO:0000256" key="4">
    <source>
        <dbReference type="SAM" id="SignalP"/>
    </source>
</evidence>
<sequence>MRSALIGAFIMVLACAAVDYSVFHHPPLLKAKHGPLPKNKNNNNNNKSQTWTFTYNSLYKTLFYGHCNRGAVTEAELLFIEMESKDVALHWFDRMRNLGCIPSIFTYNTLIKCFCQEGRFEYAESLIDLMEGEGIVPDQATYLVIMNECCKRGDPELGFQTSWRWGITLSGCTYRKLLL</sequence>
<protein>
    <recommendedName>
        <fullName evidence="7">Pentatricopeptide repeat-containing protein</fullName>
    </recommendedName>
</protein>
<evidence type="ECO:0000256" key="3">
    <source>
        <dbReference type="PROSITE-ProRule" id="PRU00708"/>
    </source>
</evidence>
<dbReference type="Pfam" id="PF01535">
    <property type="entry name" value="PPR"/>
    <property type="match status" value="1"/>
</dbReference>
<dbReference type="NCBIfam" id="TIGR00756">
    <property type="entry name" value="PPR"/>
    <property type="match status" value="1"/>
</dbReference>
<dbReference type="PROSITE" id="PS51257">
    <property type="entry name" value="PROKAR_LIPOPROTEIN"/>
    <property type="match status" value="1"/>
</dbReference>
<dbReference type="PANTHER" id="PTHR47939:SF13">
    <property type="entry name" value="OS03G0201400 PROTEIN"/>
    <property type="match status" value="1"/>
</dbReference>
<accession>A0A978VTQ7</accession>
<reference evidence="5" key="1">
    <citation type="journal article" date="2021" name="Front. Plant Sci.">
        <title>Chromosome-Scale Genome Assembly for Chinese Sour Jujube and Insights Into Its Genome Evolution and Domestication Signature.</title>
        <authorList>
            <person name="Shen L.-Y."/>
            <person name="Luo H."/>
            <person name="Wang X.-L."/>
            <person name="Wang X.-M."/>
            <person name="Qiu X.-J."/>
            <person name="Liu H."/>
            <person name="Zhou S.-S."/>
            <person name="Jia K.-H."/>
            <person name="Nie S."/>
            <person name="Bao Y.-T."/>
            <person name="Zhang R.-G."/>
            <person name="Yun Q.-Z."/>
            <person name="Chai Y.-H."/>
            <person name="Lu J.-Y."/>
            <person name="Li Y."/>
            <person name="Zhao S.-W."/>
            <person name="Mao J.-F."/>
            <person name="Jia S.-G."/>
            <person name="Mao Y.-M."/>
        </authorList>
    </citation>
    <scope>NUCLEOTIDE SEQUENCE</scope>
    <source>
        <strain evidence="5">AT0</strain>
        <tissue evidence="5">Leaf</tissue>
    </source>
</reference>
<dbReference type="Pfam" id="PF13041">
    <property type="entry name" value="PPR_2"/>
    <property type="match status" value="1"/>
</dbReference>
<name>A0A978VTQ7_ZIZJJ</name>
<dbReference type="EMBL" id="JAEACU010000002">
    <property type="protein sequence ID" value="KAH7542202.1"/>
    <property type="molecule type" value="Genomic_DNA"/>
</dbReference>
<proteinExistence type="inferred from homology"/>
<dbReference type="Gene3D" id="1.25.40.10">
    <property type="entry name" value="Tetratricopeptide repeat domain"/>
    <property type="match status" value="1"/>
</dbReference>
<dbReference type="InterPro" id="IPR011990">
    <property type="entry name" value="TPR-like_helical_dom_sf"/>
</dbReference>
<evidence type="ECO:0008006" key="7">
    <source>
        <dbReference type="Google" id="ProtNLM"/>
    </source>
</evidence>
<feature type="signal peptide" evidence="4">
    <location>
        <begin position="1"/>
        <end position="16"/>
    </location>
</feature>
<dbReference type="InterPro" id="IPR050667">
    <property type="entry name" value="PPR-containing_protein"/>
</dbReference>
<keyword evidence="2" id="KW-0677">Repeat</keyword>
<feature type="chain" id="PRO_5037699517" description="Pentatricopeptide repeat-containing protein" evidence="4">
    <location>
        <begin position="17"/>
        <end position="179"/>
    </location>
</feature>
<dbReference type="Proteomes" id="UP000813462">
    <property type="component" value="Unassembled WGS sequence"/>
</dbReference>
<dbReference type="InterPro" id="IPR002885">
    <property type="entry name" value="PPR_rpt"/>
</dbReference>
<evidence type="ECO:0000256" key="2">
    <source>
        <dbReference type="ARBA" id="ARBA00022737"/>
    </source>
</evidence>
<keyword evidence="4" id="KW-0732">Signal</keyword>
<comment type="caution">
    <text evidence="5">The sequence shown here is derived from an EMBL/GenBank/DDBJ whole genome shotgun (WGS) entry which is preliminary data.</text>
</comment>
<organism evidence="5 6">
    <name type="scientific">Ziziphus jujuba var. spinosa</name>
    <dbReference type="NCBI Taxonomy" id="714518"/>
    <lineage>
        <taxon>Eukaryota</taxon>
        <taxon>Viridiplantae</taxon>
        <taxon>Streptophyta</taxon>
        <taxon>Embryophyta</taxon>
        <taxon>Tracheophyta</taxon>
        <taxon>Spermatophyta</taxon>
        <taxon>Magnoliopsida</taxon>
        <taxon>eudicotyledons</taxon>
        <taxon>Gunneridae</taxon>
        <taxon>Pentapetalae</taxon>
        <taxon>rosids</taxon>
        <taxon>fabids</taxon>
        <taxon>Rosales</taxon>
        <taxon>Rhamnaceae</taxon>
        <taxon>Paliureae</taxon>
        <taxon>Ziziphus</taxon>
    </lineage>
</organism>